<proteinExistence type="predicted"/>
<gene>
    <name evidence="1" type="ORF">g.168206</name>
</gene>
<sequence>MSSKTLLQVLCVAEAAGELNSLAPPERRYWVHPMNSDREKKKKKFTAFYENIRKHPEKFYEYFRMSLKSFDELLTRLRVHLTKENTNTRNAISAEERLTVTLS</sequence>
<accession>A0A2S2PWF7</accession>
<protein>
    <submittedName>
        <fullName evidence="1">Uncharacterized protein</fullName>
    </submittedName>
</protein>
<name>A0A2S2PWF7_9HEMI</name>
<dbReference type="OrthoDB" id="6596065at2759"/>
<reference evidence="1" key="1">
    <citation type="submission" date="2018-04" db="EMBL/GenBank/DDBJ databases">
        <title>Transcriptome assembly of Sipha flava.</title>
        <authorList>
            <person name="Scully E.D."/>
            <person name="Geib S.M."/>
            <person name="Palmer N.A."/>
            <person name="Koch K."/>
            <person name="Bradshaw J."/>
            <person name="Heng-Moss T."/>
            <person name="Sarath G."/>
        </authorList>
    </citation>
    <scope>NUCLEOTIDE SEQUENCE</scope>
</reference>
<dbReference type="EMBL" id="GGMS01000672">
    <property type="protein sequence ID" value="MBY69875.1"/>
    <property type="molecule type" value="Transcribed_RNA"/>
</dbReference>
<evidence type="ECO:0000313" key="1">
    <source>
        <dbReference type="EMBL" id="MBY69875.1"/>
    </source>
</evidence>
<organism evidence="1">
    <name type="scientific">Sipha flava</name>
    <name type="common">yellow sugarcane aphid</name>
    <dbReference type="NCBI Taxonomy" id="143950"/>
    <lineage>
        <taxon>Eukaryota</taxon>
        <taxon>Metazoa</taxon>
        <taxon>Ecdysozoa</taxon>
        <taxon>Arthropoda</taxon>
        <taxon>Hexapoda</taxon>
        <taxon>Insecta</taxon>
        <taxon>Pterygota</taxon>
        <taxon>Neoptera</taxon>
        <taxon>Paraneoptera</taxon>
        <taxon>Hemiptera</taxon>
        <taxon>Sternorrhyncha</taxon>
        <taxon>Aphidomorpha</taxon>
        <taxon>Aphidoidea</taxon>
        <taxon>Aphididae</taxon>
        <taxon>Sipha</taxon>
    </lineage>
</organism>
<dbReference type="AlphaFoldDB" id="A0A2S2PWF7"/>